<reference evidence="2 3" key="1">
    <citation type="journal article" date="2015" name="Sci. Rep.">
        <title>The power of single molecule real-time sequencing technology in the de novo assembly of a eukaryotic genome.</title>
        <authorList>
            <person name="Sakai H."/>
            <person name="Naito K."/>
            <person name="Ogiso-Tanaka E."/>
            <person name="Takahashi Y."/>
            <person name="Iseki K."/>
            <person name="Muto C."/>
            <person name="Satou K."/>
            <person name="Teruya K."/>
            <person name="Shiroma A."/>
            <person name="Shimoji M."/>
            <person name="Hirano T."/>
            <person name="Itoh T."/>
            <person name="Kaga A."/>
            <person name="Tomooka N."/>
        </authorList>
    </citation>
    <scope>NUCLEOTIDE SEQUENCE [LARGE SCALE GENOMIC DNA]</scope>
    <source>
        <strain evidence="3">cv. Shumari</strain>
    </source>
</reference>
<dbReference type="AlphaFoldDB" id="A0A0S3TCP8"/>
<feature type="compositionally biased region" description="Polar residues" evidence="1">
    <location>
        <begin position="36"/>
        <end position="46"/>
    </location>
</feature>
<feature type="compositionally biased region" description="Basic residues" evidence="1">
    <location>
        <begin position="78"/>
        <end position="94"/>
    </location>
</feature>
<feature type="compositionally biased region" description="Polar residues" evidence="1">
    <location>
        <begin position="63"/>
        <end position="77"/>
    </location>
</feature>
<keyword evidence="3" id="KW-1185">Reference proteome</keyword>
<gene>
    <name evidence="2" type="primary">Vigan.11G227000</name>
    <name evidence="2" type="ORF">VIGAN_11227000</name>
</gene>
<dbReference type="EMBL" id="AP015044">
    <property type="protein sequence ID" value="BAU02704.1"/>
    <property type="molecule type" value="Genomic_DNA"/>
</dbReference>
<evidence type="ECO:0000256" key="1">
    <source>
        <dbReference type="SAM" id="MobiDB-lite"/>
    </source>
</evidence>
<feature type="region of interest" description="Disordered" evidence="1">
    <location>
        <begin position="1"/>
        <end position="23"/>
    </location>
</feature>
<evidence type="ECO:0000313" key="3">
    <source>
        <dbReference type="Proteomes" id="UP000291084"/>
    </source>
</evidence>
<evidence type="ECO:0000313" key="2">
    <source>
        <dbReference type="EMBL" id="BAU02704.1"/>
    </source>
</evidence>
<protein>
    <submittedName>
        <fullName evidence="2">Uncharacterized protein</fullName>
    </submittedName>
</protein>
<feature type="compositionally biased region" description="Polar residues" evidence="1">
    <location>
        <begin position="12"/>
        <end position="23"/>
    </location>
</feature>
<dbReference type="Proteomes" id="UP000291084">
    <property type="component" value="Chromosome 11"/>
</dbReference>
<feature type="region of interest" description="Disordered" evidence="1">
    <location>
        <begin position="35"/>
        <end position="103"/>
    </location>
</feature>
<name>A0A0S3TCP8_PHAAN</name>
<accession>A0A0S3TCP8</accession>
<proteinExistence type="predicted"/>
<sequence>MNLIDLDFPDISSKNQTQKNPNSIQSTIMNLLARSPSFTCNSQNPENAKKKKTKSPLSLKSRVFSSITAANPESHQPTSRHLHLQIQKSQKRRNHQELLLHRS</sequence>
<organism evidence="2 3">
    <name type="scientific">Vigna angularis var. angularis</name>
    <dbReference type="NCBI Taxonomy" id="157739"/>
    <lineage>
        <taxon>Eukaryota</taxon>
        <taxon>Viridiplantae</taxon>
        <taxon>Streptophyta</taxon>
        <taxon>Embryophyta</taxon>
        <taxon>Tracheophyta</taxon>
        <taxon>Spermatophyta</taxon>
        <taxon>Magnoliopsida</taxon>
        <taxon>eudicotyledons</taxon>
        <taxon>Gunneridae</taxon>
        <taxon>Pentapetalae</taxon>
        <taxon>rosids</taxon>
        <taxon>fabids</taxon>
        <taxon>Fabales</taxon>
        <taxon>Fabaceae</taxon>
        <taxon>Papilionoideae</taxon>
        <taxon>50 kb inversion clade</taxon>
        <taxon>NPAAA clade</taxon>
        <taxon>indigoferoid/millettioid clade</taxon>
        <taxon>Phaseoleae</taxon>
        <taxon>Vigna</taxon>
    </lineage>
</organism>